<keyword evidence="4 9" id="KW-0378">Hydrolase</keyword>
<keyword evidence="3" id="KW-0479">Metal-binding</keyword>
<dbReference type="CDD" id="cd12797">
    <property type="entry name" value="M23_peptidase"/>
    <property type="match status" value="1"/>
</dbReference>
<dbReference type="InterPro" id="IPR050570">
    <property type="entry name" value="Cell_wall_metabolism_enzyme"/>
</dbReference>
<dbReference type="GO" id="GO:0016787">
    <property type="term" value="F:hydrolase activity"/>
    <property type="evidence" value="ECO:0007669"/>
    <property type="project" value="UniProtKB-KW"/>
</dbReference>
<evidence type="ECO:0000313" key="10">
    <source>
        <dbReference type="Proteomes" id="UP000562492"/>
    </source>
</evidence>
<keyword evidence="6" id="KW-0482">Metalloprotease</keyword>
<keyword evidence="5" id="KW-0862">Zinc</keyword>
<reference evidence="9 10" key="1">
    <citation type="submission" date="2020-08" db="EMBL/GenBank/DDBJ databases">
        <title>Functional genomics of gut bacteria from endangered species of beetles.</title>
        <authorList>
            <person name="Carlos-Shanley C."/>
        </authorList>
    </citation>
    <scope>NUCLEOTIDE SEQUENCE [LARGE SCALE GENOMIC DNA]</scope>
    <source>
        <strain evidence="9 10">S00124</strain>
    </source>
</reference>
<keyword evidence="2" id="KW-0645">Protease</keyword>
<dbReference type="Pfam" id="PF01551">
    <property type="entry name" value="Peptidase_M23"/>
    <property type="match status" value="1"/>
</dbReference>
<feature type="domain" description="M23ase beta-sheet core" evidence="8">
    <location>
        <begin position="315"/>
        <end position="409"/>
    </location>
</feature>
<dbReference type="Proteomes" id="UP000562492">
    <property type="component" value="Unassembled WGS sequence"/>
</dbReference>
<evidence type="ECO:0000256" key="3">
    <source>
        <dbReference type="ARBA" id="ARBA00022723"/>
    </source>
</evidence>
<protein>
    <submittedName>
        <fullName evidence="9">Murein DD-endopeptidase MepM/ murein hydrolase activator NlpD</fullName>
    </submittedName>
</protein>
<dbReference type="EMBL" id="JACHKZ010000035">
    <property type="protein sequence ID" value="MBB6579686.1"/>
    <property type="molecule type" value="Genomic_DNA"/>
</dbReference>
<evidence type="ECO:0000256" key="7">
    <source>
        <dbReference type="SAM" id="Phobius"/>
    </source>
</evidence>
<dbReference type="PANTHER" id="PTHR21666">
    <property type="entry name" value="PEPTIDASE-RELATED"/>
    <property type="match status" value="1"/>
</dbReference>
<evidence type="ECO:0000259" key="8">
    <source>
        <dbReference type="Pfam" id="PF01551"/>
    </source>
</evidence>
<proteinExistence type="predicted"/>
<keyword evidence="7" id="KW-0812">Transmembrane</keyword>
<evidence type="ECO:0000256" key="1">
    <source>
        <dbReference type="ARBA" id="ARBA00001947"/>
    </source>
</evidence>
<accession>A0ABR6RKH4</accession>
<organism evidence="9 10">
    <name type="scientific">Comamonas odontotermitis</name>
    <dbReference type="NCBI Taxonomy" id="379895"/>
    <lineage>
        <taxon>Bacteria</taxon>
        <taxon>Pseudomonadati</taxon>
        <taxon>Pseudomonadota</taxon>
        <taxon>Betaproteobacteria</taxon>
        <taxon>Burkholderiales</taxon>
        <taxon>Comamonadaceae</taxon>
        <taxon>Comamonas</taxon>
    </lineage>
</organism>
<feature type="transmembrane region" description="Helical" evidence="7">
    <location>
        <begin position="27"/>
        <end position="46"/>
    </location>
</feature>
<evidence type="ECO:0000256" key="6">
    <source>
        <dbReference type="ARBA" id="ARBA00023049"/>
    </source>
</evidence>
<dbReference type="PANTHER" id="PTHR21666:SF288">
    <property type="entry name" value="CELL DIVISION PROTEIN YTFB"/>
    <property type="match status" value="1"/>
</dbReference>
<keyword evidence="7" id="KW-0472">Membrane</keyword>
<dbReference type="InterPro" id="IPR016047">
    <property type="entry name" value="M23ase_b-sheet_dom"/>
</dbReference>
<name>A0ABR6RKH4_9BURK</name>
<comment type="cofactor">
    <cofactor evidence="1">
        <name>Zn(2+)</name>
        <dbReference type="ChEBI" id="CHEBI:29105"/>
    </cofactor>
</comment>
<dbReference type="InterPro" id="IPR011055">
    <property type="entry name" value="Dup_hybrid_motif"/>
</dbReference>
<evidence type="ECO:0000256" key="5">
    <source>
        <dbReference type="ARBA" id="ARBA00022833"/>
    </source>
</evidence>
<keyword evidence="7" id="KW-1133">Transmembrane helix</keyword>
<sequence length="451" mass="48818">MNNGFITAGHAIARQLVNTAQQHPKRIAAALAVLLMTAGGGAFAVAQLGPNPADMPVHTVEYSVPSLASEFSIADLVDGPGFSLYRTDEVRGNDTPESLLRRLGVADPAAAAFIRSNAKARAAIIGKAGRQVTAETTNTHELTALTVRWAGESSEVFQRFTIRKNGRQFDTITEFVPLTRGTRLAGGVIRSSLYASTDAANIPDNVANQMADVFGDKIDFRRALRPGDRFSLVYETLEADGEILRSGRLLSAEFRNNGKTHEALWFQPSPKAKGDYYNFAGDSNQRTYIGSPVKFTRVSSAFAMRLHPIHKTWSAHKGTDLAAPQGTPVRTVGDGVVTFAGVQNGYGNVIYIDHGNKHETVYAHLSRIEVKQGEKVTQGEEIGAVGQTGWATGPHLHFEFRVAGDQVDPLAMVANSETNQPINKQSRPAFDALSRSMRLALNTQMESLASE</sequence>
<dbReference type="Gene3D" id="3.10.450.350">
    <property type="match status" value="2"/>
</dbReference>
<evidence type="ECO:0000313" key="9">
    <source>
        <dbReference type="EMBL" id="MBB6579686.1"/>
    </source>
</evidence>
<dbReference type="Gene3D" id="2.70.70.10">
    <property type="entry name" value="Glucose Permease (Domain IIA)"/>
    <property type="match status" value="1"/>
</dbReference>
<evidence type="ECO:0000256" key="4">
    <source>
        <dbReference type="ARBA" id="ARBA00022801"/>
    </source>
</evidence>
<dbReference type="RefSeq" id="WP_184711237.1">
    <property type="nucleotide sequence ID" value="NZ_JACHKZ010000035.1"/>
</dbReference>
<gene>
    <name evidence="9" type="ORF">HNP33_003802</name>
</gene>
<evidence type="ECO:0000256" key="2">
    <source>
        <dbReference type="ARBA" id="ARBA00022670"/>
    </source>
</evidence>
<comment type="caution">
    <text evidence="9">The sequence shown here is derived from an EMBL/GenBank/DDBJ whole genome shotgun (WGS) entry which is preliminary data.</text>
</comment>
<keyword evidence="10" id="KW-1185">Reference proteome</keyword>
<dbReference type="SUPFAM" id="SSF51261">
    <property type="entry name" value="Duplicated hybrid motif"/>
    <property type="match status" value="1"/>
</dbReference>